<sequence>IHNIFNVKLLHAAVTNSLSSQRQTDWQSLTIKTLKESEFEIEEIQSKQTYWRKKQYLIK</sequence>
<organism evidence="1 2">
    <name type="scientific">Paracoccidioides brasiliensis</name>
    <dbReference type="NCBI Taxonomy" id="121759"/>
    <lineage>
        <taxon>Eukaryota</taxon>
        <taxon>Fungi</taxon>
        <taxon>Dikarya</taxon>
        <taxon>Ascomycota</taxon>
        <taxon>Pezizomycotina</taxon>
        <taxon>Eurotiomycetes</taxon>
        <taxon>Eurotiomycetidae</taxon>
        <taxon>Onygenales</taxon>
        <taxon>Ajellomycetaceae</taxon>
        <taxon>Paracoccidioides</taxon>
    </lineage>
</organism>
<feature type="non-terminal residue" evidence="1">
    <location>
        <position position="1"/>
    </location>
</feature>
<dbReference type="Proteomes" id="UP000242814">
    <property type="component" value="Unassembled WGS sequence"/>
</dbReference>
<name>A0A1D2J2W2_PARBR</name>
<gene>
    <name evidence="1" type="ORF">ACO22_08074</name>
</gene>
<proteinExistence type="predicted"/>
<protein>
    <submittedName>
        <fullName evidence="1">Uncharacterized protein</fullName>
    </submittedName>
</protein>
<evidence type="ECO:0000313" key="2">
    <source>
        <dbReference type="Proteomes" id="UP000242814"/>
    </source>
</evidence>
<comment type="caution">
    <text evidence="1">The sequence shown here is derived from an EMBL/GenBank/DDBJ whole genome shotgun (WGS) entry which is preliminary data.</text>
</comment>
<accession>A0A1D2J2W2</accession>
<dbReference type="EMBL" id="LZYO01000909">
    <property type="protein sequence ID" value="ODH12630.1"/>
    <property type="molecule type" value="Genomic_DNA"/>
</dbReference>
<evidence type="ECO:0000313" key="1">
    <source>
        <dbReference type="EMBL" id="ODH12630.1"/>
    </source>
</evidence>
<dbReference type="AlphaFoldDB" id="A0A1D2J2W2"/>
<dbReference type="VEuPathDB" id="FungiDB:PADG_12498"/>
<reference evidence="1 2" key="1">
    <citation type="submission" date="2016-06" db="EMBL/GenBank/DDBJ databases">
        <authorList>
            <person name="Kjaerup R.B."/>
            <person name="Dalgaard T.S."/>
            <person name="Juul-Madsen H.R."/>
        </authorList>
    </citation>
    <scope>NUCLEOTIDE SEQUENCE [LARGE SCALE GENOMIC DNA]</scope>
    <source>
        <strain evidence="1 2">Pb300</strain>
    </source>
</reference>